<organism evidence="3 4">
    <name type="scientific">Botryobasidium botryosum (strain FD-172 SS1)</name>
    <dbReference type="NCBI Taxonomy" id="930990"/>
    <lineage>
        <taxon>Eukaryota</taxon>
        <taxon>Fungi</taxon>
        <taxon>Dikarya</taxon>
        <taxon>Basidiomycota</taxon>
        <taxon>Agaricomycotina</taxon>
        <taxon>Agaricomycetes</taxon>
        <taxon>Cantharellales</taxon>
        <taxon>Botryobasidiaceae</taxon>
        <taxon>Botryobasidium</taxon>
    </lineage>
</organism>
<evidence type="ECO:0000256" key="1">
    <source>
        <dbReference type="SAM" id="MobiDB-lite"/>
    </source>
</evidence>
<feature type="region of interest" description="Disordered" evidence="1">
    <location>
        <begin position="324"/>
        <end position="344"/>
    </location>
</feature>
<feature type="region of interest" description="Disordered" evidence="1">
    <location>
        <begin position="530"/>
        <end position="629"/>
    </location>
</feature>
<dbReference type="Pfam" id="PF12927">
    <property type="entry name" value="DUF3835"/>
    <property type="match status" value="2"/>
</dbReference>
<dbReference type="InParanoid" id="A0A067MTF9"/>
<reference evidence="4" key="1">
    <citation type="journal article" date="2014" name="Proc. Natl. Acad. Sci. U.S.A.">
        <title>Extensive sampling of basidiomycete genomes demonstrates inadequacy of the white-rot/brown-rot paradigm for wood decay fungi.</title>
        <authorList>
            <person name="Riley R."/>
            <person name="Salamov A.A."/>
            <person name="Brown D.W."/>
            <person name="Nagy L.G."/>
            <person name="Floudas D."/>
            <person name="Held B.W."/>
            <person name="Levasseur A."/>
            <person name="Lombard V."/>
            <person name="Morin E."/>
            <person name="Otillar R."/>
            <person name="Lindquist E.A."/>
            <person name="Sun H."/>
            <person name="LaButti K.M."/>
            <person name="Schmutz J."/>
            <person name="Jabbour D."/>
            <person name="Luo H."/>
            <person name="Baker S.E."/>
            <person name="Pisabarro A.G."/>
            <person name="Walton J.D."/>
            <person name="Blanchette R.A."/>
            <person name="Henrissat B."/>
            <person name="Martin F."/>
            <person name="Cullen D."/>
            <person name="Hibbett D.S."/>
            <person name="Grigoriev I.V."/>
        </authorList>
    </citation>
    <scope>NUCLEOTIDE SEQUENCE [LARGE SCALE GENOMIC DNA]</scope>
    <source>
        <strain evidence="4">FD-172 SS1</strain>
    </source>
</reference>
<feature type="compositionally biased region" description="Polar residues" evidence="1">
    <location>
        <begin position="492"/>
        <end position="513"/>
    </location>
</feature>
<keyword evidence="4" id="KW-1185">Reference proteome</keyword>
<evidence type="ECO:0000313" key="3">
    <source>
        <dbReference type="EMBL" id="KDQ18000.1"/>
    </source>
</evidence>
<evidence type="ECO:0000313" key="4">
    <source>
        <dbReference type="Proteomes" id="UP000027195"/>
    </source>
</evidence>
<feature type="region of interest" description="Disordered" evidence="1">
    <location>
        <begin position="145"/>
        <end position="305"/>
    </location>
</feature>
<feature type="compositionally biased region" description="Basic and acidic residues" evidence="1">
    <location>
        <begin position="437"/>
        <end position="453"/>
    </location>
</feature>
<feature type="compositionally biased region" description="Low complexity" evidence="1">
    <location>
        <begin position="595"/>
        <end position="608"/>
    </location>
</feature>
<dbReference type="AlphaFoldDB" id="A0A067MTF9"/>
<dbReference type="STRING" id="930990.A0A067MTF9"/>
<proteinExistence type="predicted"/>
<feature type="compositionally biased region" description="Low complexity" evidence="1">
    <location>
        <begin position="454"/>
        <end position="474"/>
    </location>
</feature>
<feature type="domain" description="DUF3835" evidence="2">
    <location>
        <begin position="610"/>
        <end position="623"/>
    </location>
</feature>
<feature type="compositionally biased region" description="Low complexity" evidence="1">
    <location>
        <begin position="545"/>
        <end position="562"/>
    </location>
</feature>
<dbReference type="OrthoDB" id="21413at2759"/>
<protein>
    <recommendedName>
        <fullName evidence="2">DUF3835 domain-containing protein</fullName>
    </recommendedName>
</protein>
<feature type="compositionally biased region" description="Acidic residues" evidence="1">
    <location>
        <begin position="286"/>
        <end position="305"/>
    </location>
</feature>
<feature type="domain" description="DUF3835" evidence="2">
    <location>
        <begin position="289"/>
        <end position="372"/>
    </location>
</feature>
<dbReference type="Proteomes" id="UP000027195">
    <property type="component" value="Unassembled WGS sequence"/>
</dbReference>
<sequence length="629" mass="66972">MVNPEQTKNIRDMEENRRLALTALLTSLNEKSLQEKGKPMEPDMVQKLAERLSDVLLDNAGDGPAPLRNEAGQLVNEEGLPIMDIVESLPEPEDGPAQQSAITIEAALPLPMKYLGPDALERRKKETDRILDMLEREEELYLQREAQMAAAQSEAKNKDKAQKLEEEEERAGPEKKPASGKKKKSVSFAGAPLSEREEEEDVDWGDVIPARLKPRRKPAKEAQSPMTLKIIEHPPARAAASVSAPTGASRVSKPTPSRPVFASGADSDDEPSPAPSTSVSAPADQQEQESDMEEEAFDEGADMDEAMLQREVALEYYKRREALGAGPQAGALGGSAAMSDPNEWDQEDVPLEANLAAGRPKPATSRFMAARVRGTSNIPGGKSSAGNLLASAVKQGTLVNGHLVGGSDDEDEREIGADGQKILEELRAGVPPVRLQDLNREAPKLGEKNEVRAAKPSSSLSASPPVATASAAQPLPAPGTKKPSRFKASRAPAQSTSTRTITTPSAPSISQNPKPAVMPSNIVEIPWDFSSTIVSPPGAPPFPSAAPTAPATAPATAPSSSSLNPTHTPQAPPKINPDNPLMSPMLRDVKETKRGGAPRAPPSASQQPPAEPRKISRFKAGRMYGADES</sequence>
<dbReference type="EMBL" id="KL198022">
    <property type="protein sequence ID" value="KDQ18000.1"/>
    <property type="molecule type" value="Genomic_DNA"/>
</dbReference>
<feature type="compositionally biased region" description="Low complexity" evidence="1">
    <location>
        <begin position="324"/>
        <end position="337"/>
    </location>
</feature>
<dbReference type="InterPro" id="IPR024325">
    <property type="entry name" value="DUF3835"/>
</dbReference>
<dbReference type="HOGENOM" id="CLU_027151_0_0_1"/>
<name>A0A067MTF9_BOTB1</name>
<accession>A0A067MTF9</accession>
<feature type="compositionally biased region" description="Low complexity" evidence="1">
    <location>
        <begin position="275"/>
        <end position="285"/>
    </location>
</feature>
<gene>
    <name evidence="3" type="ORF">BOTBODRAFT_185401</name>
</gene>
<feature type="compositionally biased region" description="Basic and acidic residues" evidence="1">
    <location>
        <begin position="155"/>
        <end position="177"/>
    </location>
</feature>
<feature type="compositionally biased region" description="Low complexity" evidence="1">
    <location>
        <begin position="236"/>
        <end position="249"/>
    </location>
</feature>
<evidence type="ECO:0000259" key="2">
    <source>
        <dbReference type="Pfam" id="PF12927"/>
    </source>
</evidence>
<feature type="region of interest" description="Disordered" evidence="1">
    <location>
        <begin position="426"/>
        <end position="518"/>
    </location>
</feature>